<dbReference type="InterPro" id="IPR027417">
    <property type="entry name" value="P-loop_NTPase"/>
</dbReference>
<sequence length="260" mass="29078">ALGRLDVFVADVKEMAKKKRRIVIVSHQARRLSELLEEGDIIAPSLTQLEELPPKGSVTLVQGSLAQGWVTGTLTLFTDAEIFGFTKKRRYIRRYPVHKAGVLSELTVGDYVVHIEHGIARFGGTRMMTAGEAEREYLILEYAAGDRLYAPTEQVDRVGRYIGPSAQPPALSRLGTQEWTRAKQRVKQRAGELVKELLALYALREVIPGFAFSPDTTWQEEMEASFPYVETADQVKATLQIKDDMEKAKPMDRLVCGDVG</sequence>
<proteinExistence type="predicted"/>
<accession>X0WQP5</accession>
<dbReference type="InterPro" id="IPR036101">
    <property type="entry name" value="CarD-like/TRCF_RID_sf"/>
</dbReference>
<name>X0WQP5_9ZZZZ</name>
<comment type="caution">
    <text evidence="2">The sequence shown here is derived from an EMBL/GenBank/DDBJ whole genome shotgun (WGS) entry which is preliminary data.</text>
</comment>
<feature type="non-terminal residue" evidence="2">
    <location>
        <position position="1"/>
    </location>
</feature>
<dbReference type="SMART" id="SM01058">
    <property type="entry name" value="CarD_TRCF"/>
    <property type="match status" value="1"/>
</dbReference>
<dbReference type="AlphaFoldDB" id="X0WQP5"/>
<dbReference type="Gene3D" id="2.40.10.170">
    <property type="match status" value="1"/>
</dbReference>
<dbReference type="InterPro" id="IPR003711">
    <property type="entry name" value="CarD-like/TRCF_RID"/>
</dbReference>
<feature type="non-terminal residue" evidence="2">
    <location>
        <position position="260"/>
    </location>
</feature>
<protein>
    <recommendedName>
        <fullName evidence="1">CarD-like/TRCF RNAP-interacting domain-containing protein</fullName>
    </recommendedName>
</protein>
<evidence type="ECO:0000313" key="2">
    <source>
        <dbReference type="EMBL" id="GAG25522.1"/>
    </source>
</evidence>
<organism evidence="2">
    <name type="scientific">marine sediment metagenome</name>
    <dbReference type="NCBI Taxonomy" id="412755"/>
    <lineage>
        <taxon>unclassified sequences</taxon>
        <taxon>metagenomes</taxon>
        <taxon>ecological metagenomes</taxon>
    </lineage>
</organism>
<dbReference type="Gene3D" id="3.40.50.300">
    <property type="entry name" value="P-loop containing nucleotide triphosphate hydrolases"/>
    <property type="match status" value="1"/>
</dbReference>
<dbReference type="EMBL" id="BARS01033403">
    <property type="protein sequence ID" value="GAG25522.1"/>
    <property type="molecule type" value="Genomic_DNA"/>
</dbReference>
<dbReference type="Pfam" id="PF02559">
    <property type="entry name" value="CarD_TRCF_RID"/>
    <property type="match status" value="1"/>
</dbReference>
<reference evidence="2" key="1">
    <citation type="journal article" date="2014" name="Front. Microbiol.">
        <title>High frequency of phylogenetically diverse reductive dehalogenase-homologous genes in deep subseafloor sedimentary metagenomes.</title>
        <authorList>
            <person name="Kawai M."/>
            <person name="Futagami T."/>
            <person name="Toyoda A."/>
            <person name="Takaki Y."/>
            <person name="Nishi S."/>
            <person name="Hori S."/>
            <person name="Arai W."/>
            <person name="Tsubouchi T."/>
            <person name="Morono Y."/>
            <person name="Uchiyama I."/>
            <person name="Ito T."/>
            <person name="Fujiyama A."/>
            <person name="Inagaki F."/>
            <person name="Takami H."/>
        </authorList>
    </citation>
    <scope>NUCLEOTIDE SEQUENCE</scope>
    <source>
        <strain evidence="2">Expedition CK06-06</strain>
    </source>
</reference>
<dbReference type="SUPFAM" id="SSF141259">
    <property type="entry name" value="CarD-like"/>
    <property type="match status" value="1"/>
</dbReference>
<dbReference type="SUPFAM" id="SSF52540">
    <property type="entry name" value="P-loop containing nucleoside triphosphate hydrolases"/>
    <property type="match status" value="2"/>
</dbReference>
<feature type="domain" description="CarD-like/TRCF RNAP-interacting" evidence="1">
    <location>
        <begin position="105"/>
        <end position="202"/>
    </location>
</feature>
<gene>
    <name evidence="2" type="ORF">S01H1_51735</name>
</gene>
<evidence type="ECO:0000259" key="1">
    <source>
        <dbReference type="SMART" id="SM01058"/>
    </source>
</evidence>